<feature type="transmembrane region" description="Helical" evidence="6">
    <location>
        <begin position="117"/>
        <end position="136"/>
    </location>
</feature>
<keyword evidence="3 6" id="KW-0812">Transmembrane</keyword>
<dbReference type="PANTHER" id="PTHR10057:SF0">
    <property type="entry name" value="TRANSLOCATOR PROTEIN"/>
    <property type="match status" value="1"/>
</dbReference>
<dbReference type="EMBL" id="WTYW01000001">
    <property type="protein sequence ID" value="MXO85637.1"/>
    <property type="molecule type" value="Genomic_DNA"/>
</dbReference>
<comment type="subcellular location">
    <subcellularLocation>
        <location evidence="1">Membrane</location>
        <topology evidence="1">Multi-pass membrane protein</topology>
    </subcellularLocation>
</comment>
<evidence type="ECO:0000313" key="7">
    <source>
        <dbReference type="EMBL" id="MXO85637.1"/>
    </source>
</evidence>
<evidence type="ECO:0000256" key="3">
    <source>
        <dbReference type="ARBA" id="ARBA00022692"/>
    </source>
</evidence>
<dbReference type="InterPro" id="IPR004307">
    <property type="entry name" value="TspO_MBR"/>
</dbReference>
<keyword evidence="4 6" id="KW-1133">Transmembrane helix</keyword>
<evidence type="ECO:0000256" key="6">
    <source>
        <dbReference type="SAM" id="Phobius"/>
    </source>
</evidence>
<gene>
    <name evidence="7" type="ORF">GRI38_06290</name>
</gene>
<dbReference type="OrthoDB" id="9795496at2"/>
<feature type="transmembrane region" description="Helical" evidence="6">
    <location>
        <begin position="58"/>
        <end position="79"/>
    </location>
</feature>
<feature type="transmembrane region" description="Helical" evidence="6">
    <location>
        <begin position="91"/>
        <end position="111"/>
    </location>
</feature>
<organism evidence="7 8">
    <name type="scientific">Parapontixanthobacter aurantiacus</name>
    <dbReference type="NCBI Taxonomy" id="1463599"/>
    <lineage>
        <taxon>Bacteria</taxon>
        <taxon>Pseudomonadati</taxon>
        <taxon>Pseudomonadota</taxon>
        <taxon>Alphaproteobacteria</taxon>
        <taxon>Sphingomonadales</taxon>
        <taxon>Erythrobacteraceae</taxon>
        <taxon>Parapontixanthobacter</taxon>
    </lineage>
</organism>
<accession>A0A844ZF66</accession>
<reference evidence="7 8" key="1">
    <citation type="submission" date="2019-12" db="EMBL/GenBank/DDBJ databases">
        <title>Genomic-based taxomic classification of the family Erythrobacteraceae.</title>
        <authorList>
            <person name="Xu L."/>
        </authorList>
    </citation>
    <scope>NUCLEOTIDE SEQUENCE [LARGE SCALE GENOMIC DNA]</scope>
    <source>
        <strain evidence="7 8">MCCC 1A09962</strain>
    </source>
</reference>
<evidence type="ECO:0000313" key="8">
    <source>
        <dbReference type="Proteomes" id="UP000433104"/>
    </source>
</evidence>
<dbReference type="FunFam" id="1.20.1260.100:FF:000001">
    <property type="entry name" value="translocator protein 2"/>
    <property type="match status" value="1"/>
</dbReference>
<dbReference type="GO" id="GO:0033013">
    <property type="term" value="P:tetrapyrrole metabolic process"/>
    <property type="evidence" value="ECO:0007669"/>
    <property type="project" value="UniProtKB-ARBA"/>
</dbReference>
<comment type="caution">
    <text evidence="7">The sequence shown here is derived from an EMBL/GenBank/DDBJ whole genome shotgun (WGS) entry which is preliminary data.</text>
</comment>
<dbReference type="RefSeq" id="WP_160682018.1">
    <property type="nucleotide sequence ID" value="NZ_WTYW01000001.1"/>
</dbReference>
<dbReference type="Proteomes" id="UP000433104">
    <property type="component" value="Unassembled WGS sequence"/>
</dbReference>
<evidence type="ECO:0000256" key="1">
    <source>
        <dbReference type="ARBA" id="ARBA00004141"/>
    </source>
</evidence>
<dbReference type="AlphaFoldDB" id="A0A844ZF66"/>
<name>A0A844ZF66_9SPHN</name>
<feature type="transmembrane region" description="Helical" evidence="6">
    <location>
        <begin position="143"/>
        <end position="163"/>
    </location>
</feature>
<dbReference type="GO" id="GO:0016020">
    <property type="term" value="C:membrane"/>
    <property type="evidence" value="ECO:0007669"/>
    <property type="project" value="UniProtKB-SubCell"/>
</dbReference>
<comment type="similarity">
    <text evidence="2">Belongs to the TspO/BZRP family.</text>
</comment>
<keyword evidence="5 6" id="KW-0472">Membrane</keyword>
<dbReference type="Gene3D" id="1.20.1260.100">
    <property type="entry name" value="TspO/MBR protein"/>
    <property type="match status" value="1"/>
</dbReference>
<evidence type="ECO:0000256" key="4">
    <source>
        <dbReference type="ARBA" id="ARBA00022989"/>
    </source>
</evidence>
<protein>
    <submittedName>
        <fullName evidence="7">Tryptophan-rich sensory protein</fullName>
    </submittedName>
</protein>
<dbReference type="CDD" id="cd15904">
    <property type="entry name" value="TSPO_MBR"/>
    <property type="match status" value="1"/>
</dbReference>
<proteinExistence type="inferred from homology"/>
<dbReference type="Pfam" id="PF03073">
    <property type="entry name" value="TspO_MBR"/>
    <property type="match status" value="1"/>
</dbReference>
<evidence type="ECO:0000256" key="2">
    <source>
        <dbReference type="ARBA" id="ARBA00007524"/>
    </source>
</evidence>
<keyword evidence="8" id="KW-1185">Reference proteome</keyword>
<dbReference type="InterPro" id="IPR038330">
    <property type="entry name" value="TspO/MBR-related_sf"/>
</dbReference>
<dbReference type="PANTHER" id="PTHR10057">
    <property type="entry name" value="PERIPHERAL-TYPE BENZODIAZEPINE RECEPTOR"/>
    <property type="match status" value="1"/>
</dbReference>
<evidence type="ECO:0000256" key="5">
    <source>
        <dbReference type="ARBA" id="ARBA00023136"/>
    </source>
</evidence>
<dbReference type="PIRSF" id="PIRSF005859">
    <property type="entry name" value="PBR"/>
    <property type="match status" value="1"/>
</dbReference>
<sequence>MNVLASKGQLRASFVRWSLLTVPAILLLGFLSSAIVGDIGESAWFAALQKPAIYPPPALFGIVWAILWVLIGFAVALICAARGARLRNPAIALFVVQFLVSLAWTPLFFALHEMSAALVLIIVLDLLVLATIYLFWKVRPLAAALMLPYLAWLVFATILNYQFLALNPDADGAGGVPPAEVQRMEL</sequence>